<sequence>MRRSVVVEAIAEFGKGMNHGDKIYPLLGHEGAARGSSTLGSNFT</sequence>
<dbReference type="EMBL" id="LXQA011175647">
    <property type="protein sequence ID" value="MCI87791.1"/>
    <property type="molecule type" value="Genomic_DNA"/>
</dbReference>
<name>A0A392VLC8_9FABA</name>
<organism evidence="1 2">
    <name type="scientific">Trifolium medium</name>
    <dbReference type="NCBI Taxonomy" id="97028"/>
    <lineage>
        <taxon>Eukaryota</taxon>
        <taxon>Viridiplantae</taxon>
        <taxon>Streptophyta</taxon>
        <taxon>Embryophyta</taxon>
        <taxon>Tracheophyta</taxon>
        <taxon>Spermatophyta</taxon>
        <taxon>Magnoliopsida</taxon>
        <taxon>eudicotyledons</taxon>
        <taxon>Gunneridae</taxon>
        <taxon>Pentapetalae</taxon>
        <taxon>rosids</taxon>
        <taxon>fabids</taxon>
        <taxon>Fabales</taxon>
        <taxon>Fabaceae</taxon>
        <taxon>Papilionoideae</taxon>
        <taxon>50 kb inversion clade</taxon>
        <taxon>NPAAA clade</taxon>
        <taxon>Hologalegina</taxon>
        <taxon>IRL clade</taxon>
        <taxon>Trifolieae</taxon>
        <taxon>Trifolium</taxon>
    </lineage>
</organism>
<evidence type="ECO:0000313" key="2">
    <source>
        <dbReference type="Proteomes" id="UP000265520"/>
    </source>
</evidence>
<comment type="caution">
    <text evidence="1">The sequence shown here is derived from an EMBL/GenBank/DDBJ whole genome shotgun (WGS) entry which is preliminary data.</text>
</comment>
<accession>A0A392VLC8</accession>
<reference evidence="1 2" key="1">
    <citation type="journal article" date="2018" name="Front. Plant Sci.">
        <title>Red Clover (Trifolium pratense) and Zigzag Clover (T. medium) - A Picture of Genomic Similarities and Differences.</title>
        <authorList>
            <person name="Dluhosova J."/>
            <person name="Istvanek J."/>
            <person name="Nedelnik J."/>
            <person name="Repkova J."/>
        </authorList>
    </citation>
    <scope>NUCLEOTIDE SEQUENCE [LARGE SCALE GENOMIC DNA]</scope>
    <source>
        <strain evidence="2">cv. 10/8</strain>
        <tissue evidence="1">Leaf</tissue>
    </source>
</reference>
<keyword evidence="2" id="KW-1185">Reference proteome</keyword>
<feature type="non-terminal residue" evidence="1">
    <location>
        <position position="44"/>
    </location>
</feature>
<dbReference type="Proteomes" id="UP000265520">
    <property type="component" value="Unassembled WGS sequence"/>
</dbReference>
<protein>
    <submittedName>
        <fullName evidence="1">Uncharacterized protein</fullName>
    </submittedName>
</protein>
<evidence type="ECO:0000313" key="1">
    <source>
        <dbReference type="EMBL" id="MCI87791.1"/>
    </source>
</evidence>
<dbReference type="AlphaFoldDB" id="A0A392VLC8"/>
<proteinExistence type="predicted"/>